<evidence type="ECO:0008006" key="4">
    <source>
        <dbReference type="Google" id="ProtNLM"/>
    </source>
</evidence>
<proteinExistence type="predicted"/>
<name>A0A5J4UJ29_9EUKA</name>
<dbReference type="Proteomes" id="UP000324800">
    <property type="component" value="Unassembled WGS sequence"/>
</dbReference>
<keyword evidence="1" id="KW-0547">Nucleotide-binding</keyword>
<dbReference type="EMBL" id="SNRW01015908">
    <property type="protein sequence ID" value="KAA6369902.1"/>
    <property type="molecule type" value="Genomic_DNA"/>
</dbReference>
<reference evidence="2 3" key="1">
    <citation type="submission" date="2019-03" db="EMBL/GenBank/DDBJ databases">
        <title>Single cell metagenomics reveals metabolic interactions within the superorganism composed of flagellate Streblomastix strix and complex community of Bacteroidetes bacteria on its surface.</title>
        <authorList>
            <person name="Treitli S.C."/>
            <person name="Kolisko M."/>
            <person name="Husnik F."/>
            <person name="Keeling P."/>
            <person name="Hampl V."/>
        </authorList>
    </citation>
    <scope>NUCLEOTIDE SEQUENCE [LARGE SCALE GENOMIC DNA]</scope>
    <source>
        <strain evidence="2">ST1C</strain>
    </source>
</reference>
<feature type="binding site" evidence="1">
    <location>
        <position position="77"/>
    </location>
    <ligand>
        <name>ATP</name>
        <dbReference type="ChEBI" id="CHEBI:30616"/>
    </ligand>
</feature>
<evidence type="ECO:0000256" key="1">
    <source>
        <dbReference type="PROSITE-ProRule" id="PRU10141"/>
    </source>
</evidence>
<dbReference type="PROSITE" id="PS00107">
    <property type="entry name" value="PROTEIN_KINASE_ATP"/>
    <property type="match status" value="1"/>
</dbReference>
<dbReference type="InterPro" id="IPR017441">
    <property type="entry name" value="Protein_kinase_ATP_BS"/>
</dbReference>
<evidence type="ECO:0000313" key="2">
    <source>
        <dbReference type="EMBL" id="KAA6369902.1"/>
    </source>
</evidence>
<sequence>MYLSISRPYDSGMSFSNGHGASFDDCDEIPVVGPLVSITILTGPSPYTTGCGEGVGQGSFGCVYLAYHYEFGIVAAKIIEIDKLLKSFQTNHKLPSQVVF</sequence>
<evidence type="ECO:0000313" key="3">
    <source>
        <dbReference type="Proteomes" id="UP000324800"/>
    </source>
</evidence>
<gene>
    <name evidence="2" type="ORF">EZS28_034570</name>
</gene>
<comment type="caution">
    <text evidence="2">The sequence shown here is derived from an EMBL/GenBank/DDBJ whole genome shotgun (WGS) entry which is preliminary data.</text>
</comment>
<protein>
    <recommendedName>
        <fullName evidence="4">Protein kinase domain-containing protein</fullName>
    </recommendedName>
</protein>
<keyword evidence="1" id="KW-0067">ATP-binding</keyword>
<organism evidence="2 3">
    <name type="scientific">Streblomastix strix</name>
    <dbReference type="NCBI Taxonomy" id="222440"/>
    <lineage>
        <taxon>Eukaryota</taxon>
        <taxon>Metamonada</taxon>
        <taxon>Preaxostyla</taxon>
        <taxon>Oxymonadida</taxon>
        <taxon>Streblomastigidae</taxon>
        <taxon>Streblomastix</taxon>
    </lineage>
</organism>
<dbReference type="GO" id="GO:0005524">
    <property type="term" value="F:ATP binding"/>
    <property type="evidence" value="ECO:0007669"/>
    <property type="project" value="UniProtKB-UniRule"/>
</dbReference>
<accession>A0A5J4UJ29</accession>
<dbReference type="AlphaFoldDB" id="A0A5J4UJ29"/>